<evidence type="ECO:0000313" key="3">
    <source>
        <dbReference type="Proteomes" id="UP000198943"/>
    </source>
</evidence>
<keyword evidence="3" id="KW-1185">Reference proteome</keyword>
<keyword evidence="1" id="KW-0812">Transmembrane</keyword>
<dbReference type="Proteomes" id="UP000198943">
    <property type="component" value="Unassembled WGS sequence"/>
</dbReference>
<dbReference type="EMBL" id="FMYW01000004">
    <property type="protein sequence ID" value="SDC26062.1"/>
    <property type="molecule type" value="Genomic_DNA"/>
</dbReference>
<organism evidence="2 3">
    <name type="scientific">Succiniclasticum ruminis</name>
    <dbReference type="NCBI Taxonomy" id="40841"/>
    <lineage>
        <taxon>Bacteria</taxon>
        <taxon>Bacillati</taxon>
        <taxon>Bacillota</taxon>
        <taxon>Negativicutes</taxon>
        <taxon>Acidaminococcales</taxon>
        <taxon>Acidaminococcaceae</taxon>
        <taxon>Succiniclasticum</taxon>
    </lineage>
</organism>
<feature type="transmembrane region" description="Helical" evidence="1">
    <location>
        <begin position="12"/>
        <end position="28"/>
    </location>
</feature>
<dbReference type="RefSeq" id="WP_143005956.1">
    <property type="nucleotide sequence ID" value="NZ_FMYW01000004.1"/>
</dbReference>
<keyword evidence="1" id="KW-1133">Transmembrane helix</keyword>
<keyword evidence="1" id="KW-0472">Membrane</keyword>
<reference evidence="3" key="1">
    <citation type="submission" date="2016-10" db="EMBL/GenBank/DDBJ databases">
        <authorList>
            <person name="Varghese N."/>
            <person name="Submissions S."/>
        </authorList>
    </citation>
    <scope>NUCLEOTIDE SEQUENCE [LARGE SCALE GENOMIC DNA]</scope>
    <source>
        <strain evidence="3">DSM 11005</strain>
    </source>
</reference>
<feature type="transmembrane region" description="Helical" evidence="1">
    <location>
        <begin position="40"/>
        <end position="60"/>
    </location>
</feature>
<sequence length="69" mass="7437">MFPGGESTTTSLIFIWGLILICSIRGCYRNFQTGDKAWGTAFGILIPASAYFLADLLGLLPPGAPHVFM</sequence>
<name>A0A1G6K4S7_9FIRM</name>
<protein>
    <submittedName>
        <fullName evidence="2">Uncharacterized protein</fullName>
    </submittedName>
</protein>
<gene>
    <name evidence="2" type="ORF">SAMN04487864_10468</name>
</gene>
<dbReference type="OrthoDB" id="6658731at2"/>
<evidence type="ECO:0000313" key="2">
    <source>
        <dbReference type="EMBL" id="SDC26062.1"/>
    </source>
</evidence>
<proteinExistence type="predicted"/>
<dbReference type="AlphaFoldDB" id="A0A1G6K4S7"/>
<accession>A0A1G6K4S7</accession>
<evidence type="ECO:0000256" key="1">
    <source>
        <dbReference type="SAM" id="Phobius"/>
    </source>
</evidence>